<dbReference type="GO" id="GO:0008233">
    <property type="term" value="F:peptidase activity"/>
    <property type="evidence" value="ECO:0007669"/>
    <property type="project" value="UniProtKB-KW"/>
</dbReference>
<evidence type="ECO:0000256" key="2">
    <source>
        <dbReference type="ARBA" id="ARBA00022670"/>
    </source>
</evidence>
<dbReference type="InterPro" id="IPR051201">
    <property type="entry name" value="Chloro_Bact_Ser_Proteases"/>
</dbReference>
<dbReference type="SUPFAM" id="SSF50494">
    <property type="entry name" value="Trypsin-like serine proteases"/>
    <property type="match status" value="1"/>
</dbReference>
<proteinExistence type="inferred from homology"/>
<dbReference type="AlphaFoldDB" id="A0A0G1LN90"/>
<dbReference type="Gene3D" id="2.40.10.10">
    <property type="entry name" value="Trypsin-like serine proteases"/>
    <property type="match status" value="2"/>
</dbReference>
<name>A0A0G1LN90_9BACT</name>
<dbReference type="PANTHER" id="PTHR43343:SF3">
    <property type="entry name" value="PROTEASE DO-LIKE 8, CHLOROPLASTIC"/>
    <property type="match status" value="1"/>
</dbReference>
<evidence type="ECO:0000313" key="5">
    <source>
        <dbReference type="EMBL" id="KKT70242.1"/>
    </source>
</evidence>
<evidence type="ECO:0000256" key="3">
    <source>
        <dbReference type="ARBA" id="ARBA00022801"/>
    </source>
</evidence>
<dbReference type="GO" id="GO:0006508">
    <property type="term" value="P:proteolysis"/>
    <property type="evidence" value="ECO:0007669"/>
    <property type="project" value="UniProtKB-KW"/>
</dbReference>
<dbReference type="SUPFAM" id="SSF50156">
    <property type="entry name" value="PDZ domain-like"/>
    <property type="match status" value="1"/>
</dbReference>
<evidence type="ECO:0000313" key="6">
    <source>
        <dbReference type="Proteomes" id="UP000034154"/>
    </source>
</evidence>
<evidence type="ECO:0000259" key="4">
    <source>
        <dbReference type="PROSITE" id="PS50106"/>
    </source>
</evidence>
<keyword evidence="2" id="KW-0645">Protease</keyword>
<dbReference type="InterPro" id="IPR036034">
    <property type="entry name" value="PDZ_sf"/>
</dbReference>
<sequence length="359" mass="37365">MKMFSTTSILFLAVALGAGAGIIATALTMGSLQDYFSVISNSGPIGLSGERPRAEPGSFEQAVEEVKEKVAPATVEIFVAPSDLTGAYEPGEGGASGFFITSDGWLATIPYGFNITESGSTKVLFGEKIYSIQKVVRDSSSAVVFLKIDVTNAPVTAFGNALSVVSGDRLFVVGAANGFLATSLFRTVRTGAISGPAAWVSRRFELNQKINSLFSGAAVSNSSGEVIGILDANNFSETVTVLPFTAIKSAIDSLLKEGTVTPLWFGAVATDLSRAIGYDADYTRGYSQGALLGTITKGGPAEVAGLLRGDIVTSVGGLEITDQQSLDELLSAYRVGDTVNLVIDRAGTFSKIDLILGTH</sequence>
<dbReference type="Pfam" id="PF13180">
    <property type="entry name" value="PDZ_2"/>
    <property type="match status" value="1"/>
</dbReference>
<dbReference type="PROSITE" id="PS50106">
    <property type="entry name" value="PDZ"/>
    <property type="match status" value="1"/>
</dbReference>
<dbReference type="InterPro" id="IPR001478">
    <property type="entry name" value="PDZ"/>
</dbReference>
<dbReference type="Proteomes" id="UP000034154">
    <property type="component" value="Unassembled WGS sequence"/>
</dbReference>
<feature type="domain" description="PDZ" evidence="4">
    <location>
        <begin position="289"/>
        <end position="347"/>
    </location>
</feature>
<protein>
    <recommendedName>
        <fullName evidence="4">PDZ domain-containing protein</fullName>
    </recommendedName>
</protein>
<dbReference type="EMBL" id="LCJB01000031">
    <property type="protein sequence ID" value="KKT70242.1"/>
    <property type="molecule type" value="Genomic_DNA"/>
</dbReference>
<organism evidence="5 6">
    <name type="scientific">Candidatus Uhrbacteria bacterium GW2011_GWF2_44_350</name>
    <dbReference type="NCBI Taxonomy" id="1619000"/>
    <lineage>
        <taxon>Bacteria</taxon>
        <taxon>Candidatus Uhriibacteriota</taxon>
    </lineage>
</organism>
<comment type="similarity">
    <text evidence="1">Belongs to the peptidase S1C family.</text>
</comment>
<dbReference type="PANTHER" id="PTHR43343">
    <property type="entry name" value="PEPTIDASE S12"/>
    <property type="match status" value="1"/>
</dbReference>
<dbReference type="SMART" id="SM00228">
    <property type="entry name" value="PDZ"/>
    <property type="match status" value="1"/>
</dbReference>
<evidence type="ECO:0000256" key="1">
    <source>
        <dbReference type="ARBA" id="ARBA00010541"/>
    </source>
</evidence>
<dbReference type="Pfam" id="PF13365">
    <property type="entry name" value="Trypsin_2"/>
    <property type="match status" value="1"/>
</dbReference>
<accession>A0A0G1LN90</accession>
<comment type="caution">
    <text evidence="5">The sequence shown here is derived from an EMBL/GenBank/DDBJ whole genome shotgun (WGS) entry which is preliminary data.</text>
</comment>
<keyword evidence="3" id="KW-0378">Hydrolase</keyword>
<dbReference type="InterPro" id="IPR009003">
    <property type="entry name" value="Peptidase_S1_PA"/>
</dbReference>
<dbReference type="Gene3D" id="2.30.42.10">
    <property type="match status" value="1"/>
</dbReference>
<reference evidence="5 6" key="1">
    <citation type="journal article" date="2015" name="Nature">
        <title>rRNA introns, odd ribosomes, and small enigmatic genomes across a large radiation of phyla.</title>
        <authorList>
            <person name="Brown C.T."/>
            <person name="Hug L.A."/>
            <person name="Thomas B.C."/>
            <person name="Sharon I."/>
            <person name="Castelle C.J."/>
            <person name="Singh A."/>
            <person name="Wilkins M.J."/>
            <person name="Williams K.H."/>
            <person name="Banfield J.F."/>
        </authorList>
    </citation>
    <scope>NUCLEOTIDE SEQUENCE [LARGE SCALE GENOMIC DNA]</scope>
</reference>
<gene>
    <name evidence="5" type="ORF">UW63_C0031G0005</name>
</gene>
<dbReference type="InterPro" id="IPR043504">
    <property type="entry name" value="Peptidase_S1_PA_chymotrypsin"/>
</dbReference>